<feature type="compositionally biased region" description="Basic and acidic residues" evidence="1">
    <location>
        <begin position="33"/>
        <end position="44"/>
    </location>
</feature>
<reference evidence="2 3" key="1">
    <citation type="submission" date="2024-01" db="EMBL/GenBank/DDBJ databases">
        <title>Comparative genomics of Cryptococcus and Kwoniella reveals pathogenesis evolution and contrasting modes of karyotype evolution via chromosome fusion or intercentromeric recombination.</title>
        <authorList>
            <person name="Coelho M.A."/>
            <person name="David-Palma M."/>
            <person name="Shea T."/>
            <person name="Bowers K."/>
            <person name="McGinley-Smith S."/>
            <person name="Mohammad A.W."/>
            <person name="Gnirke A."/>
            <person name="Yurkov A.M."/>
            <person name="Nowrousian M."/>
            <person name="Sun S."/>
            <person name="Cuomo C.A."/>
            <person name="Heitman J."/>
        </authorList>
    </citation>
    <scope>NUCLEOTIDE SEQUENCE [LARGE SCALE GENOMIC DNA]</scope>
    <source>
        <strain evidence="2 3">PYCC6329</strain>
    </source>
</reference>
<name>A0AAX4KB37_9TREE</name>
<feature type="compositionally biased region" description="Basic and acidic residues" evidence="1">
    <location>
        <begin position="76"/>
        <end position="92"/>
    </location>
</feature>
<dbReference type="EMBL" id="CP144089">
    <property type="protein sequence ID" value="WWD02740.1"/>
    <property type="molecule type" value="Genomic_DNA"/>
</dbReference>
<feature type="compositionally biased region" description="Basic and acidic residues" evidence="1">
    <location>
        <begin position="305"/>
        <end position="316"/>
    </location>
</feature>
<feature type="region of interest" description="Disordered" evidence="1">
    <location>
        <begin position="1"/>
        <end position="125"/>
    </location>
</feature>
<feature type="compositionally biased region" description="Gly residues" evidence="1">
    <location>
        <begin position="99"/>
        <end position="111"/>
    </location>
</feature>
<dbReference type="GeneID" id="91099586"/>
<evidence type="ECO:0000313" key="3">
    <source>
        <dbReference type="Proteomes" id="UP001358614"/>
    </source>
</evidence>
<feature type="compositionally biased region" description="Low complexity" evidence="1">
    <location>
        <begin position="212"/>
        <end position="230"/>
    </location>
</feature>
<evidence type="ECO:0008006" key="4">
    <source>
        <dbReference type="Google" id="ProtNLM"/>
    </source>
</evidence>
<feature type="compositionally biased region" description="Polar residues" evidence="1">
    <location>
        <begin position="343"/>
        <end position="355"/>
    </location>
</feature>
<feature type="compositionally biased region" description="Gly residues" evidence="1">
    <location>
        <begin position="178"/>
        <end position="191"/>
    </location>
</feature>
<proteinExistence type="predicted"/>
<evidence type="ECO:0000256" key="1">
    <source>
        <dbReference type="SAM" id="MobiDB-lite"/>
    </source>
</evidence>
<feature type="region of interest" description="Disordered" evidence="1">
    <location>
        <begin position="138"/>
        <end position="419"/>
    </location>
</feature>
<keyword evidence="3" id="KW-1185">Reference proteome</keyword>
<organism evidence="2 3">
    <name type="scientific">Kwoniella europaea PYCC6329</name>
    <dbReference type="NCBI Taxonomy" id="1423913"/>
    <lineage>
        <taxon>Eukaryota</taxon>
        <taxon>Fungi</taxon>
        <taxon>Dikarya</taxon>
        <taxon>Basidiomycota</taxon>
        <taxon>Agaricomycotina</taxon>
        <taxon>Tremellomycetes</taxon>
        <taxon>Tremellales</taxon>
        <taxon>Cryptococcaceae</taxon>
        <taxon>Kwoniella</taxon>
    </lineage>
</organism>
<gene>
    <name evidence="2" type="ORF">V865_000782</name>
</gene>
<dbReference type="Proteomes" id="UP001358614">
    <property type="component" value="Chromosome 1"/>
</dbReference>
<dbReference type="KEGG" id="ker:91099586"/>
<dbReference type="AlphaFoldDB" id="A0AAX4KB37"/>
<feature type="compositionally biased region" description="Polar residues" evidence="1">
    <location>
        <begin position="13"/>
        <end position="22"/>
    </location>
</feature>
<protein>
    <recommendedName>
        <fullName evidence="4">Dehydrin</fullName>
    </recommendedName>
</protein>
<feature type="compositionally biased region" description="Basic and acidic residues" evidence="1">
    <location>
        <begin position="1"/>
        <end position="12"/>
    </location>
</feature>
<accession>A0AAX4KB37</accession>
<feature type="compositionally biased region" description="Gly residues" evidence="1">
    <location>
        <begin position="151"/>
        <end position="162"/>
    </location>
</feature>
<evidence type="ECO:0000313" key="2">
    <source>
        <dbReference type="EMBL" id="WWD02740.1"/>
    </source>
</evidence>
<sequence>MSHLQNLEDKIQHTFTSGQPGTTGREPFEEDRGEGNPFHREHNHGNHGLKGASGTGHHEIGTGSDLIGKSSTGTGNERDINSGEGLRSHEQNPSRVGETGFGTGTGSGFTGTGSHHHTGAGAAGAAGAGIAGAEYEANKHSGSHGSHHTGTGTGSGLTGTSGVGTYENRGVDYPSTGSGLGSGGTAGGAGISAGTHASGQGQGHHHGTGSDLTTHQHGSGLTGSHTGGATDRVGNVGQDSALYERTGAGGPVTSGAAGTDRFDSDRHHGSGVTGSDVPTGSEGTGEHGAGNLSRTSGAGGVLGTSDKDFVGRDRKAGAGGVLGAYADDNGPFKGNTSGPGGNTALTGREGTNPSEDNPVARAKSAGQEIGSKPEGTSSHPGVAHGVTNQLEGKEGQEGTSVSQEHGEKKGLLQKIKDAI</sequence>
<dbReference type="RefSeq" id="XP_066080707.1">
    <property type="nucleotide sequence ID" value="XM_066224610.1"/>
</dbReference>
<feature type="compositionally biased region" description="Basic and acidic residues" evidence="1">
    <location>
        <begin position="404"/>
        <end position="419"/>
    </location>
</feature>